<gene>
    <name evidence="3" type="ORF">ZT3D7_G9035</name>
</gene>
<evidence type="ECO:0000259" key="2">
    <source>
        <dbReference type="PROSITE" id="PS50802"/>
    </source>
</evidence>
<dbReference type="PANTHER" id="PTHR12419">
    <property type="entry name" value="OTU DOMAIN CONTAINING PROTEIN"/>
    <property type="match status" value="1"/>
</dbReference>
<evidence type="ECO:0000256" key="1">
    <source>
        <dbReference type="SAM" id="MobiDB-lite"/>
    </source>
</evidence>
<dbReference type="CDD" id="cd22756">
    <property type="entry name" value="OTU_OTUD3-like"/>
    <property type="match status" value="1"/>
</dbReference>
<feature type="compositionally biased region" description="Low complexity" evidence="1">
    <location>
        <begin position="416"/>
        <end position="427"/>
    </location>
</feature>
<feature type="region of interest" description="Disordered" evidence="1">
    <location>
        <begin position="1"/>
        <end position="43"/>
    </location>
</feature>
<dbReference type="SUPFAM" id="SSF54001">
    <property type="entry name" value="Cysteine proteinases"/>
    <property type="match status" value="1"/>
</dbReference>
<dbReference type="EMBL" id="LT853700">
    <property type="protein sequence ID" value="SMQ53881.1"/>
    <property type="molecule type" value="Genomic_DNA"/>
</dbReference>
<protein>
    <recommendedName>
        <fullName evidence="2">OTU domain-containing protein</fullName>
    </recommendedName>
</protein>
<keyword evidence="4" id="KW-1185">Reference proteome</keyword>
<dbReference type="PROSITE" id="PS50802">
    <property type="entry name" value="OTU"/>
    <property type="match status" value="1"/>
</dbReference>
<dbReference type="GO" id="GO:0016579">
    <property type="term" value="P:protein deubiquitination"/>
    <property type="evidence" value="ECO:0007669"/>
    <property type="project" value="TreeGrafter"/>
</dbReference>
<name>A0A1X7S371_ZYMT9</name>
<feature type="region of interest" description="Disordered" evidence="1">
    <location>
        <begin position="132"/>
        <end position="162"/>
    </location>
</feature>
<feature type="domain" description="OTU" evidence="2">
    <location>
        <begin position="181"/>
        <end position="338"/>
    </location>
</feature>
<dbReference type="GO" id="GO:0004843">
    <property type="term" value="F:cysteine-type deubiquitinase activity"/>
    <property type="evidence" value="ECO:0007669"/>
    <property type="project" value="TreeGrafter"/>
</dbReference>
<dbReference type="Proteomes" id="UP000215127">
    <property type="component" value="Chromosome 9"/>
</dbReference>
<dbReference type="PANTHER" id="PTHR12419:SF7">
    <property type="entry name" value="OTU DOMAIN-CONTAINING PROTEIN 3"/>
    <property type="match status" value="1"/>
</dbReference>
<feature type="compositionally biased region" description="Low complexity" evidence="1">
    <location>
        <begin position="481"/>
        <end position="534"/>
    </location>
</feature>
<dbReference type="InterPro" id="IPR003323">
    <property type="entry name" value="OTU_dom"/>
</dbReference>
<evidence type="ECO:0000313" key="3">
    <source>
        <dbReference type="EMBL" id="SMQ53881.1"/>
    </source>
</evidence>
<feature type="compositionally biased region" description="Basic and acidic residues" evidence="1">
    <location>
        <begin position="440"/>
        <end position="463"/>
    </location>
</feature>
<feature type="region of interest" description="Disordered" evidence="1">
    <location>
        <begin position="413"/>
        <end position="584"/>
    </location>
</feature>
<sequence length="611" mass="67541">MKRSSVRPETAKWKNRPTEQNHDTISSRHHQHHNCTHQAESKASSADQVTRSLLLCDVDCEKADLFFVGLPWVDSRRPLLFVVIFWQAEDSKEPTLLVAPRPGTALIITAPVPASAIDTALTIHDTSLLRPTKHTHPTASAVGATAPRGRCRSPAPPRSPRSCVAMGGSTDEFPLLSALGLYAADIRGDGNCLFNALSDQLYGHQNEHANIRSRVISYMREHADYYKQFIDVNPGGGIRRNPKRKGVNVNTCTSYSNFSAPSQADIDRVFDSHLESMARGGTYGDNMEITAFSSAFDCDVKIYQRDFAYVVSGGEDRDRPVAHIAYHVWEHYSSIRNLDGPHTDLPNVSPKVLSPQEEQIQKEKLAQVPHVQPWQIDVVSKSLPFLADKPTIKRAIEAAKGNIDTAVSNLLDAEENGSNSSSHQESSSIERDLDSDDDHDVPNKKKQDRRMSRAARALKELEPYNKPPISKSFAVQDRSQESFSSWESEASSTNPAPSSQASTTSTSASSTTLMPDTTSTSSPTKKPTVRLKLLPPRPPPKKEERVTARDKKDFKKQAQKAARKERQLADAHQEHGKTKTGGVHLTLRAKDDTGARVNGTPPVETLRTLYI</sequence>
<dbReference type="AlphaFoldDB" id="A0A1X7S371"/>
<proteinExistence type="predicted"/>
<dbReference type="Pfam" id="PF02338">
    <property type="entry name" value="OTU"/>
    <property type="match status" value="1"/>
</dbReference>
<dbReference type="Gene3D" id="3.90.70.80">
    <property type="match status" value="1"/>
</dbReference>
<organism evidence="3 4">
    <name type="scientific">Zymoseptoria tritici (strain ST99CH_3D7)</name>
    <dbReference type="NCBI Taxonomy" id="1276538"/>
    <lineage>
        <taxon>Eukaryota</taxon>
        <taxon>Fungi</taxon>
        <taxon>Dikarya</taxon>
        <taxon>Ascomycota</taxon>
        <taxon>Pezizomycotina</taxon>
        <taxon>Dothideomycetes</taxon>
        <taxon>Dothideomycetidae</taxon>
        <taxon>Mycosphaerellales</taxon>
        <taxon>Mycosphaerellaceae</taxon>
        <taxon>Zymoseptoria</taxon>
    </lineage>
</organism>
<dbReference type="InterPro" id="IPR038765">
    <property type="entry name" value="Papain-like_cys_pep_sf"/>
</dbReference>
<feature type="compositionally biased region" description="Basic and acidic residues" evidence="1">
    <location>
        <begin position="9"/>
        <end position="26"/>
    </location>
</feature>
<reference evidence="3 4" key="1">
    <citation type="submission" date="2016-06" db="EMBL/GenBank/DDBJ databases">
        <authorList>
            <person name="Kjaerup R.B."/>
            <person name="Dalgaard T.S."/>
            <person name="Juul-Madsen H.R."/>
        </authorList>
    </citation>
    <scope>NUCLEOTIDE SEQUENCE [LARGE SCALE GENOMIC DNA]</scope>
</reference>
<dbReference type="STRING" id="1276538.A0A1X7S371"/>
<dbReference type="InterPro" id="IPR050704">
    <property type="entry name" value="Peptidase_C85-like"/>
</dbReference>
<feature type="compositionally biased region" description="Basic and acidic residues" evidence="1">
    <location>
        <begin position="540"/>
        <end position="577"/>
    </location>
</feature>
<evidence type="ECO:0000313" key="4">
    <source>
        <dbReference type="Proteomes" id="UP000215127"/>
    </source>
</evidence>
<accession>A0A1X7S371</accession>